<evidence type="ECO:0000313" key="5">
    <source>
        <dbReference type="EMBL" id="MFG6414442.1"/>
    </source>
</evidence>
<reference evidence="5 6" key="1">
    <citation type="submission" date="2024-09" db="EMBL/GenBank/DDBJ databases">
        <title>Novel species of the genus Pelomonas and Roseateles isolated from streams.</title>
        <authorList>
            <person name="Lu H."/>
        </authorList>
    </citation>
    <scope>NUCLEOTIDE SEQUENCE [LARGE SCALE GENOMIC DNA]</scope>
    <source>
        <strain evidence="5 6">DC23W</strain>
    </source>
</reference>
<keyword evidence="3" id="KW-0902">Two-component regulatory system</keyword>
<keyword evidence="6" id="KW-1185">Reference proteome</keyword>
<sequence length="208" mass="22641">MARDLHDELGALMTSARLDEARMRSRLAALPTPAPEALQRLTHLTATLNQGIALKRRIIEDLQPSVRPLLGLVSALEIMARIFATTSGLQVQCQLEQLNLGAHANLVIYRLMQVALTNIGSYAQASQVWLALHRREGLVEASVRDDGVVFNMQQPLRSAHGLMGMRFRVEAEGGTMRIVAAPGLGTRVSATLREQPQPPLDAPMAPSA</sequence>
<dbReference type="CDD" id="cd16917">
    <property type="entry name" value="HATPase_UhpB-NarQ-NarX-like"/>
    <property type="match status" value="1"/>
</dbReference>
<protein>
    <submittedName>
        <fullName evidence="5">Sensor histidine kinase</fullName>
    </submittedName>
</protein>
<dbReference type="InterPro" id="IPR011712">
    <property type="entry name" value="Sig_transdc_His_kin_sub3_dim/P"/>
</dbReference>
<keyword evidence="2 5" id="KW-0418">Kinase</keyword>
<accession>A0ABW7ELY0</accession>
<dbReference type="Pfam" id="PF07730">
    <property type="entry name" value="HisKA_3"/>
    <property type="match status" value="1"/>
</dbReference>
<proteinExistence type="predicted"/>
<dbReference type="Proteomes" id="UP001606300">
    <property type="component" value="Unassembled WGS sequence"/>
</dbReference>
<keyword evidence="1" id="KW-0808">Transferase</keyword>
<organism evidence="5 6">
    <name type="scientific">Pelomonas dachongensis</name>
    <dbReference type="NCBI Taxonomy" id="3299029"/>
    <lineage>
        <taxon>Bacteria</taxon>
        <taxon>Pseudomonadati</taxon>
        <taxon>Pseudomonadota</taxon>
        <taxon>Betaproteobacteria</taxon>
        <taxon>Burkholderiales</taxon>
        <taxon>Sphaerotilaceae</taxon>
        <taxon>Roseateles</taxon>
    </lineage>
</organism>
<evidence type="ECO:0000313" key="6">
    <source>
        <dbReference type="Proteomes" id="UP001606300"/>
    </source>
</evidence>
<dbReference type="SUPFAM" id="SSF55874">
    <property type="entry name" value="ATPase domain of HSP90 chaperone/DNA topoisomerase II/histidine kinase"/>
    <property type="match status" value="1"/>
</dbReference>
<dbReference type="PANTHER" id="PTHR24421">
    <property type="entry name" value="NITRATE/NITRITE SENSOR PROTEIN NARX-RELATED"/>
    <property type="match status" value="1"/>
</dbReference>
<feature type="domain" description="Signal transduction histidine kinase subgroup 3 dimerisation and phosphoacceptor" evidence="4">
    <location>
        <begin position="1"/>
        <end position="66"/>
    </location>
</feature>
<comment type="caution">
    <text evidence="5">The sequence shown here is derived from an EMBL/GenBank/DDBJ whole genome shotgun (WGS) entry which is preliminary data.</text>
</comment>
<name>A0ABW7ELY0_9BURK</name>
<dbReference type="RefSeq" id="WP_394470713.1">
    <property type="nucleotide sequence ID" value="NZ_JBIGHY010000003.1"/>
</dbReference>
<dbReference type="InterPro" id="IPR036890">
    <property type="entry name" value="HATPase_C_sf"/>
</dbReference>
<evidence type="ECO:0000259" key="4">
    <source>
        <dbReference type="Pfam" id="PF07730"/>
    </source>
</evidence>
<dbReference type="GO" id="GO:0016301">
    <property type="term" value="F:kinase activity"/>
    <property type="evidence" value="ECO:0007669"/>
    <property type="project" value="UniProtKB-KW"/>
</dbReference>
<evidence type="ECO:0000256" key="2">
    <source>
        <dbReference type="ARBA" id="ARBA00022777"/>
    </source>
</evidence>
<dbReference type="EMBL" id="JBIGHY010000003">
    <property type="protein sequence ID" value="MFG6414442.1"/>
    <property type="molecule type" value="Genomic_DNA"/>
</dbReference>
<evidence type="ECO:0000256" key="3">
    <source>
        <dbReference type="ARBA" id="ARBA00023012"/>
    </source>
</evidence>
<gene>
    <name evidence="5" type="ORF">ACG02S_11095</name>
</gene>
<evidence type="ECO:0000256" key="1">
    <source>
        <dbReference type="ARBA" id="ARBA00022679"/>
    </source>
</evidence>
<dbReference type="Gene3D" id="3.30.565.10">
    <property type="entry name" value="Histidine kinase-like ATPase, C-terminal domain"/>
    <property type="match status" value="1"/>
</dbReference>
<dbReference type="InterPro" id="IPR050482">
    <property type="entry name" value="Sensor_HK_TwoCompSys"/>
</dbReference>